<protein>
    <submittedName>
        <fullName evidence="9">BCCT family transporter</fullName>
    </submittedName>
</protein>
<dbReference type="NCBIfam" id="TIGR00842">
    <property type="entry name" value="bcct"/>
    <property type="match status" value="1"/>
</dbReference>
<dbReference type="AlphaFoldDB" id="A0A7X8YDB8"/>
<evidence type="ECO:0000256" key="3">
    <source>
        <dbReference type="ARBA" id="ARBA00022448"/>
    </source>
</evidence>
<reference evidence="9 10" key="1">
    <citation type="submission" date="2020-04" db="EMBL/GenBank/DDBJ databases">
        <title>Nesterenkonia sp. nov., isolated from marine sediment.</title>
        <authorList>
            <person name="Zhang G."/>
        </authorList>
    </citation>
    <scope>NUCLEOTIDE SEQUENCE [LARGE SCALE GENOMIC DNA]</scope>
    <source>
        <strain evidence="9 10">MY13</strain>
    </source>
</reference>
<comment type="caution">
    <text evidence="9">The sequence shown here is derived from an EMBL/GenBank/DDBJ whole genome shotgun (WGS) entry which is preliminary data.</text>
</comment>
<feature type="transmembrane region" description="Helical" evidence="8">
    <location>
        <begin position="445"/>
        <end position="465"/>
    </location>
</feature>
<dbReference type="GO" id="GO:0022857">
    <property type="term" value="F:transmembrane transporter activity"/>
    <property type="evidence" value="ECO:0007669"/>
    <property type="project" value="InterPro"/>
</dbReference>
<dbReference type="InterPro" id="IPR000060">
    <property type="entry name" value="BCCT_transptr"/>
</dbReference>
<evidence type="ECO:0000256" key="1">
    <source>
        <dbReference type="ARBA" id="ARBA00004651"/>
    </source>
</evidence>
<dbReference type="GO" id="GO:0005886">
    <property type="term" value="C:plasma membrane"/>
    <property type="evidence" value="ECO:0007669"/>
    <property type="project" value="UniProtKB-SubCell"/>
</dbReference>
<name>A0A7X8YDB8_9MICC</name>
<evidence type="ECO:0000256" key="8">
    <source>
        <dbReference type="SAM" id="Phobius"/>
    </source>
</evidence>
<keyword evidence="10" id="KW-1185">Reference proteome</keyword>
<comment type="similarity">
    <text evidence="2">Belongs to the BCCT transporter (TC 2.A.15) family.</text>
</comment>
<dbReference type="EMBL" id="JABAHY010000003">
    <property type="protein sequence ID" value="NLS09444.1"/>
    <property type="molecule type" value="Genomic_DNA"/>
</dbReference>
<evidence type="ECO:0000313" key="10">
    <source>
        <dbReference type="Proteomes" id="UP000523139"/>
    </source>
</evidence>
<keyword evidence="6 8" id="KW-1133">Transmembrane helix</keyword>
<feature type="transmembrane region" description="Helical" evidence="8">
    <location>
        <begin position="223"/>
        <end position="243"/>
    </location>
</feature>
<feature type="transmembrane region" description="Helical" evidence="8">
    <location>
        <begin position="345"/>
        <end position="372"/>
    </location>
</feature>
<organism evidence="9 10">
    <name type="scientific">Nesterenkonia sedimenti</name>
    <dbReference type="NCBI Taxonomy" id="1463632"/>
    <lineage>
        <taxon>Bacteria</taxon>
        <taxon>Bacillati</taxon>
        <taxon>Actinomycetota</taxon>
        <taxon>Actinomycetes</taxon>
        <taxon>Micrococcales</taxon>
        <taxon>Micrococcaceae</taxon>
        <taxon>Nesterenkonia</taxon>
    </lineage>
</organism>
<evidence type="ECO:0000256" key="4">
    <source>
        <dbReference type="ARBA" id="ARBA00022475"/>
    </source>
</evidence>
<keyword evidence="7 8" id="KW-0472">Membrane</keyword>
<evidence type="ECO:0000256" key="2">
    <source>
        <dbReference type="ARBA" id="ARBA00005658"/>
    </source>
</evidence>
<feature type="transmembrane region" description="Helical" evidence="8">
    <location>
        <begin position="136"/>
        <end position="154"/>
    </location>
</feature>
<keyword evidence="3" id="KW-0813">Transport</keyword>
<feature type="transmembrane region" description="Helical" evidence="8">
    <location>
        <begin position="315"/>
        <end position="333"/>
    </location>
</feature>
<feature type="transmembrane region" description="Helical" evidence="8">
    <location>
        <begin position="5"/>
        <end position="25"/>
    </location>
</feature>
<evidence type="ECO:0000256" key="5">
    <source>
        <dbReference type="ARBA" id="ARBA00022692"/>
    </source>
</evidence>
<feature type="transmembrane region" description="Helical" evidence="8">
    <location>
        <begin position="255"/>
        <end position="275"/>
    </location>
</feature>
<proteinExistence type="inferred from homology"/>
<gene>
    <name evidence="9" type="ORF">HGQ17_05360</name>
</gene>
<dbReference type="InterPro" id="IPR018093">
    <property type="entry name" value="BCCT_CS"/>
</dbReference>
<keyword evidence="4" id="KW-1003">Cell membrane</keyword>
<accession>A0A7X8YDB8</accession>
<comment type="subcellular location">
    <subcellularLocation>
        <location evidence="1">Cell membrane</location>
        <topology evidence="1">Multi-pass membrane protein</topology>
    </subcellularLocation>
</comment>
<feature type="transmembrane region" description="Helical" evidence="8">
    <location>
        <begin position="45"/>
        <end position="63"/>
    </location>
</feature>
<dbReference type="PANTHER" id="PTHR30047:SF7">
    <property type="entry name" value="HIGH-AFFINITY CHOLINE TRANSPORT PROTEIN"/>
    <property type="match status" value="1"/>
</dbReference>
<feature type="transmembrane region" description="Helical" evidence="8">
    <location>
        <begin position="403"/>
        <end position="424"/>
    </location>
</feature>
<feature type="transmembrane region" description="Helical" evidence="8">
    <location>
        <begin position="182"/>
        <end position="203"/>
    </location>
</feature>
<dbReference type="PROSITE" id="PS01303">
    <property type="entry name" value="BCCT"/>
    <property type="match status" value="1"/>
</dbReference>
<evidence type="ECO:0000256" key="7">
    <source>
        <dbReference type="ARBA" id="ARBA00023136"/>
    </source>
</evidence>
<evidence type="ECO:0000313" key="9">
    <source>
        <dbReference type="EMBL" id="NLS09444.1"/>
    </source>
</evidence>
<sequence length="667" mass="72433">MSLPVFIPAVLLIVGALIFATWWGATEGEEAFETLNANIVEGVGWWYVLLTAVFIAFALWAGFSRAGNIRLGRDDEAPEFGLGSWFCMLFAAGMGIGLVFWGVSEPLFNLMGPPEFADPDGDAGEAVGQALVHWGLHAWAIYVIVGLGLAYMTFRRGRPLSIRWLLEPIFGRKLIQSWVGHVIDIVAIVGTVFGVVTSLGIGVQQIATGLDFMGWANADNEFLLTWLIVGIMAIATFSVITGVHKGLKWLSNINMVMAAGLALFVLLAGPTLFLLQSMVGNLGEYLQTFPQMIFETNAAYHDPEAESTFSGDWTIYYWGWWMSWAPFVGMFIARISRGRTVREFVFGVLLAPTMISVIWFSIFGSSGIFYYLRDEANMQNDEGTLDEAEGLYLLFQNLPVAEIAVSLAAVFGILVITIFFITSGDSGSLVTDVLAYGGRTETPRLTRVFWTLLIAVTAIVLLAAAPEPDASLRVLQVASISAAAPLSIVFALAVVAMVRLLAYDGKNTPRYVRVRRHASKAALVDTARAEAGSDEGPAVQRTLLQMLNEQTKVLRGMFGNTSATLAGLPITAGKGSASGKDNGNDDLVLAIQDIPAHATKVNAETGVLGWDKKAAYRDPIDGDASFETPEYSASYTGWEHEAEEYFHETVATGTIPVVDPDEDEEKK</sequence>
<dbReference type="PANTHER" id="PTHR30047">
    <property type="entry name" value="HIGH-AFFINITY CHOLINE TRANSPORT PROTEIN-RELATED"/>
    <property type="match status" value="1"/>
</dbReference>
<dbReference type="Pfam" id="PF02028">
    <property type="entry name" value="BCCT"/>
    <property type="match status" value="1"/>
</dbReference>
<feature type="transmembrane region" description="Helical" evidence="8">
    <location>
        <begin position="84"/>
        <end position="103"/>
    </location>
</feature>
<evidence type="ECO:0000256" key="6">
    <source>
        <dbReference type="ARBA" id="ARBA00022989"/>
    </source>
</evidence>
<dbReference type="Proteomes" id="UP000523139">
    <property type="component" value="Unassembled WGS sequence"/>
</dbReference>
<keyword evidence="5 8" id="KW-0812">Transmembrane</keyword>
<feature type="transmembrane region" description="Helical" evidence="8">
    <location>
        <begin position="477"/>
        <end position="502"/>
    </location>
</feature>